<feature type="binding site" evidence="6">
    <location>
        <position position="527"/>
    </location>
    <ligand>
        <name>ATP</name>
        <dbReference type="ChEBI" id="CHEBI:30616"/>
    </ligand>
</feature>
<dbReference type="RefSeq" id="WP_126419479.1">
    <property type="nucleotide sequence ID" value="NZ_AP018827.1"/>
</dbReference>
<dbReference type="FunFam" id="3.30.300.30:FF:000004">
    <property type="entry name" value="Acetyl-coenzyme A synthetase"/>
    <property type="match status" value="1"/>
</dbReference>
<dbReference type="InterPro" id="IPR011904">
    <property type="entry name" value="Ac_CoA_lig"/>
</dbReference>
<dbReference type="InterPro" id="IPR045851">
    <property type="entry name" value="AMP-bd_C_sf"/>
</dbReference>
<feature type="binding site" evidence="6">
    <location>
        <begin position="196"/>
        <end position="199"/>
    </location>
    <ligand>
        <name>CoA</name>
        <dbReference type="ChEBI" id="CHEBI:57287"/>
    </ligand>
</feature>
<keyword evidence="6" id="KW-0460">Magnesium</keyword>
<dbReference type="NCBIfam" id="TIGR02188">
    <property type="entry name" value="Ac_CoA_lig_AcsA"/>
    <property type="match status" value="1"/>
</dbReference>
<dbReference type="HAMAP" id="MF_01123">
    <property type="entry name" value="Ac_CoA_synth"/>
    <property type="match status" value="1"/>
</dbReference>
<dbReference type="SUPFAM" id="SSF56801">
    <property type="entry name" value="Acetyl-CoA synthetase-like"/>
    <property type="match status" value="1"/>
</dbReference>
<feature type="binding site" evidence="6">
    <location>
        <position position="312"/>
    </location>
    <ligand>
        <name>CoA</name>
        <dbReference type="ChEBI" id="CHEBI:57287"/>
    </ligand>
</feature>
<evidence type="ECO:0000256" key="5">
    <source>
        <dbReference type="ARBA" id="ARBA00022990"/>
    </source>
</evidence>
<dbReference type="Gene3D" id="3.40.50.12780">
    <property type="entry name" value="N-terminal domain of ligase-like"/>
    <property type="match status" value="1"/>
</dbReference>
<dbReference type="PANTHER" id="PTHR24095">
    <property type="entry name" value="ACETYL-COENZYME A SYNTHETASE"/>
    <property type="match status" value="1"/>
</dbReference>
<dbReference type="GO" id="GO:0003987">
    <property type="term" value="F:acetate-CoA ligase activity"/>
    <property type="evidence" value="ECO:0007669"/>
    <property type="project" value="UniProtKB-UniRule"/>
</dbReference>
<feature type="binding site" evidence="6">
    <location>
        <position position="543"/>
    </location>
    <ligand>
        <name>Mg(2+)</name>
        <dbReference type="ChEBI" id="CHEBI:18420"/>
    </ligand>
</feature>
<comment type="catalytic activity">
    <reaction evidence="6">
        <text>acetate + ATP + CoA = acetyl-CoA + AMP + diphosphate</text>
        <dbReference type="Rhea" id="RHEA:23176"/>
        <dbReference type="ChEBI" id="CHEBI:30089"/>
        <dbReference type="ChEBI" id="CHEBI:30616"/>
        <dbReference type="ChEBI" id="CHEBI:33019"/>
        <dbReference type="ChEBI" id="CHEBI:57287"/>
        <dbReference type="ChEBI" id="CHEBI:57288"/>
        <dbReference type="ChEBI" id="CHEBI:456215"/>
        <dbReference type="EC" id="6.2.1.1"/>
    </reaction>
</comment>
<feature type="binding site" evidence="6">
    <location>
        <position position="585"/>
    </location>
    <ligand>
        <name>CoA</name>
        <dbReference type="ChEBI" id="CHEBI:57287"/>
    </ligand>
</feature>
<evidence type="ECO:0000256" key="2">
    <source>
        <dbReference type="ARBA" id="ARBA00022598"/>
    </source>
</evidence>
<evidence type="ECO:0000259" key="9">
    <source>
        <dbReference type="Pfam" id="PF16177"/>
    </source>
</evidence>
<evidence type="ECO:0000256" key="3">
    <source>
        <dbReference type="ARBA" id="ARBA00022741"/>
    </source>
</evidence>
<dbReference type="GO" id="GO:0019427">
    <property type="term" value="P:acetyl-CoA biosynthetic process from acetate"/>
    <property type="evidence" value="ECO:0007669"/>
    <property type="project" value="UniProtKB-UniRule"/>
</dbReference>
<comment type="PTM">
    <text evidence="6">Acetylated. Deacetylation by the SIR2-homolog deacetylase activates the enzyme.</text>
</comment>
<evidence type="ECO:0000313" key="10">
    <source>
        <dbReference type="EMBL" id="BBF79477.1"/>
    </source>
</evidence>
<feature type="binding site" evidence="6">
    <location>
        <position position="516"/>
    </location>
    <ligand>
        <name>ATP</name>
        <dbReference type="ChEBI" id="CHEBI:30616"/>
    </ligand>
</feature>
<feature type="binding site" evidence="6">
    <location>
        <begin position="388"/>
        <end position="390"/>
    </location>
    <ligand>
        <name>ATP</name>
        <dbReference type="ChEBI" id="CHEBI:30616"/>
    </ligand>
</feature>
<feature type="binding site" evidence="6">
    <location>
        <position position="501"/>
    </location>
    <ligand>
        <name>ATP</name>
        <dbReference type="ChEBI" id="CHEBI:30616"/>
    </ligand>
</feature>
<comment type="cofactor">
    <cofactor evidence="6">
        <name>Mg(2+)</name>
        <dbReference type="ChEBI" id="CHEBI:18420"/>
    </cofactor>
</comment>
<gene>
    <name evidence="6" type="primary">acsA</name>
    <name evidence="10" type="ORF">EM6_0043</name>
</gene>
<dbReference type="GO" id="GO:0005524">
    <property type="term" value="F:ATP binding"/>
    <property type="evidence" value="ECO:0007669"/>
    <property type="project" value="UniProtKB-KW"/>
</dbReference>
<proteinExistence type="inferred from homology"/>
<dbReference type="FunFam" id="3.40.50.12780:FF:000001">
    <property type="entry name" value="Acetyl-coenzyme A synthetase"/>
    <property type="match status" value="1"/>
</dbReference>
<reference evidence="11" key="2">
    <citation type="journal article" date="2017" name="Plant Physiol. Biochem.">
        <title>Differential oxidative and antioxidative response of duckweed Lemna minor toward plant growth promoting/inhibiting bacteria.</title>
        <authorList>
            <person name="Ishizawa H."/>
            <person name="Kuroda M."/>
            <person name="Morikawa M."/>
            <person name="Ike M."/>
        </authorList>
    </citation>
    <scope>NUCLEOTIDE SEQUENCE [LARGE SCALE GENOMIC DNA]</scope>
    <source>
        <strain evidence="11">M6</strain>
    </source>
</reference>
<organism evidence="10 11">
    <name type="scientific">Asticcacaulis excentricus</name>
    <dbReference type="NCBI Taxonomy" id="78587"/>
    <lineage>
        <taxon>Bacteria</taxon>
        <taxon>Pseudomonadati</taxon>
        <taxon>Pseudomonadota</taxon>
        <taxon>Alphaproteobacteria</taxon>
        <taxon>Caulobacterales</taxon>
        <taxon>Caulobacteraceae</taxon>
        <taxon>Asticcacaulis</taxon>
    </lineage>
</organism>
<dbReference type="Gene3D" id="3.30.300.30">
    <property type="match status" value="1"/>
</dbReference>
<evidence type="ECO:0000256" key="1">
    <source>
        <dbReference type="ARBA" id="ARBA00006432"/>
    </source>
</evidence>
<dbReference type="Pfam" id="PF13193">
    <property type="entry name" value="AMP-binding_C"/>
    <property type="match status" value="1"/>
</dbReference>
<comment type="similarity">
    <text evidence="1 6">Belongs to the ATP-dependent AMP-binding enzyme family.</text>
</comment>
<dbReference type="AlphaFoldDB" id="A0A3G9FYL8"/>
<keyword evidence="6" id="KW-0479">Metal-binding</keyword>
<feature type="binding site" evidence="6">
    <location>
        <position position="538"/>
    </location>
    <ligand>
        <name>Mg(2+)</name>
        <dbReference type="ChEBI" id="CHEBI:18420"/>
    </ligand>
</feature>
<dbReference type="NCBIfam" id="NF001208">
    <property type="entry name" value="PRK00174.1"/>
    <property type="match status" value="1"/>
</dbReference>
<dbReference type="InterPro" id="IPR042099">
    <property type="entry name" value="ANL_N_sf"/>
</dbReference>
<dbReference type="InterPro" id="IPR025110">
    <property type="entry name" value="AMP-bd_C"/>
</dbReference>
<dbReference type="InterPro" id="IPR020845">
    <property type="entry name" value="AMP-binding_CS"/>
</dbReference>
<dbReference type="Pfam" id="PF16177">
    <property type="entry name" value="ACAS_N"/>
    <property type="match status" value="1"/>
</dbReference>
<evidence type="ECO:0000256" key="4">
    <source>
        <dbReference type="ARBA" id="ARBA00022840"/>
    </source>
</evidence>
<evidence type="ECO:0000259" key="8">
    <source>
        <dbReference type="Pfam" id="PF13193"/>
    </source>
</evidence>
<dbReference type="PROSITE" id="PS00455">
    <property type="entry name" value="AMP_BINDING"/>
    <property type="match status" value="1"/>
</dbReference>
<keyword evidence="2 6" id="KW-0436">Ligase</keyword>
<evidence type="ECO:0000256" key="6">
    <source>
        <dbReference type="HAMAP-Rule" id="MF_01123"/>
    </source>
</evidence>
<keyword evidence="3 6" id="KW-0547">Nucleotide-binding</keyword>
<feature type="binding site" evidence="6">
    <location>
        <position position="524"/>
    </location>
    <ligand>
        <name>CoA</name>
        <dbReference type="ChEBI" id="CHEBI:57287"/>
    </ligand>
</feature>
<feature type="binding site" evidence="6">
    <location>
        <begin position="412"/>
        <end position="417"/>
    </location>
    <ligand>
        <name>ATP</name>
        <dbReference type="ChEBI" id="CHEBI:30616"/>
    </ligand>
</feature>
<dbReference type="PANTHER" id="PTHR24095:SF14">
    <property type="entry name" value="ACETYL-COENZYME A SYNTHETASE 1"/>
    <property type="match status" value="1"/>
</dbReference>
<dbReference type="Pfam" id="PF00501">
    <property type="entry name" value="AMP-binding"/>
    <property type="match status" value="1"/>
</dbReference>
<dbReference type="InterPro" id="IPR000873">
    <property type="entry name" value="AMP-dep_synth/lig_dom"/>
</dbReference>
<keyword evidence="5 6" id="KW-0007">Acetylation</keyword>
<feature type="binding site" evidence="6">
    <location>
        <position position="540"/>
    </location>
    <ligand>
        <name>Mg(2+)</name>
        <dbReference type="ChEBI" id="CHEBI:18420"/>
    </ligand>
</feature>
<dbReference type="InterPro" id="IPR032387">
    <property type="entry name" value="ACAS_N"/>
</dbReference>
<dbReference type="CDD" id="cd05966">
    <property type="entry name" value="ACS"/>
    <property type="match status" value="1"/>
</dbReference>
<dbReference type="GO" id="GO:0016208">
    <property type="term" value="F:AMP binding"/>
    <property type="evidence" value="ECO:0007669"/>
    <property type="project" value="InterPro"/>
</dbReference>
<accession>A0A3G9FYL8</accession>
<dbReference type="EC" id="6.2.1.1" evidence="6"/>
<keyword evidence="4 6" id="KW-0067">ATP-binding</keyword>
<name>A0A3G9FYL8_9CAUL</name>
<dbReference type="GO" id="GO:0046872">
    <property type="term" value="F:metal ion binding"/>
    <property type="evidence" value="ECO:0007669"/>
    <property type="project" value="UniProtKB-KW"/>
</dbReference>
<feature type="domain" description="Acetyl-coenzyme A synthetase N-terminal" evidence="9">
    <location>
        <begin position="38"/>
        <end position="86"/>
    </location>
</feature>
<dbReference type="OrthoDB" id="9803968at2"/>
<evidence type="ECO:0000259" key="7">
    <source>
        <dbReference type="Pfam" id="PF00501"/>
    </source>
</evidence>
<feature type="domain" description="AMP-dependent synthetase/ligase" evidence="7">
    <location>
        <begin position="91"/>
        <end position="469"/>
    </location>
</feature>
<dbReference type="Proteomes" id="UP000278756">
    <property type="component" value="Chromosome 1"/>
</dbReference>
<feature type="binding site" evidence="6">
    <location>
        <position position="336"/>
    </location>
    <ligand>
        <name>CoA</name>
        <dbReference type="ChEBI" id="CHEBI:57287"/>
    </ligand>
</feature>
<feature type="modified residue" description="N6-acetyllysine" evidence="6">
    <location>
        <position position="610"/>
    </location>
</feature>
<dbReference type="GO" id="GO:0005829">
    <property type="term" value="C:cytosol"/>
    <property type="evidence" value="ECO:0007669"/>
    <property type="project" value="TreeGrafter"/>
</dbReference>
<comment type="function">
    <text evidence="6">Catalyzes the conversion of acetate into acetyl-CoA (AcCoA), an essential intermediate at the junction of anabolic and catabolic pathways. AcsA undergoes a two-step reaction. In the first half reaction, AcsA combines acetate with ATP to form acetyl-adenylate (AcAMP) intermediate. In the second half reaction, it can then transfer the acetyl group from AcAMP to the sulfhydryl group of CoA, forming the product AcCoA.</text>
</comment>
<dbReference type="EMBL" id="AP018827">
    <property type="protein sequence ID" value="BBF79477.1"/>
    <property type="molecule type" value="Genomic_DNA"/>
</dbReference>
<feature type="domain" description="AMP-binding enzyme C-terminal" evidence="8">
    <location>
        <begin position="532"/>
        <end position="610"/>
    </location>
</feature>
<protein>
    <recommendedName>
        <fullName evidence="6">Acetyl-coenzyme A synthetase</fullName>
        <shortName evidence="6">AcCoA synthetase</shortName>
        <shortName evidence="6">Acs</shortName>
        <ecNumber evidence="6">6.2.1.1</ecNumber>
    </recommendedName>
    <alternativeName>
        <fullName evidence="6">Acetate--CoA ligase</fullName>
    </alternativeName>
    <alternativeName>
        <fullName evidence="6">Acyl-activating enzyme</fullName>
    </alternativeName>
</protein>
<evidence type="ECO:0000313" key="11">
    <source>
        <dbReference type="Proteomes" id="UP000278756"/>
    </source>
</evidence>
<sequence length="648" mass="71132">MTVETLNNTTLFPVPATYPRAHSVTAAALQAQRDLVRSDPWAHWRQLGEALDWIKPFTQVKDVSFNREDFRIRWYHDGQLNVAANCIDRHLPHKADTVAFIFEGDEPNDSYTVTYGQLAEAVGKRANLLKKYGVKKGDRVTIYMPMVPEAAYFMLACARIGAVHSVVFGGFSPDSLAGRINDCQSEYVVTTIEGRRGGKSVPLKANTDLALLQCPGVKHVFVTGNGCSLSHDGRDLCVDPELEGVNADCPAEPMNAEDPLFILYTSGSTGKPKGVLHTTGGYLAWAAYTFKTVFDWHEGDVYWCTADVGWVTGHSYVVYGPLANAATSLIFEGVPNYPTVSRFWEVIDKHQVTTFYTAPTAIRALMREGDAPVLKTSRKSLRLLGSVGEPINPEAWLWYHRVVGNENCPIVDTWWQTETGGHLITPVPGATALKPGSATHPLPGIEACLVDNEGHELSGATEGNLCISDSWPGQMRSVFGDHQRFIETYFSTYPGKYFTGDGARRDEDGYYWITGRVDDVLNVSGHRLGTAEVESALVAHHSVAEAAVVGFPHDIKGQGIYCYVTLTKGVEPTEALKTELRNWVRREIGPIASPDVIQWAPGLPKTRSGKIMRRILRKIAERDVSNLGDISTLADPSVVADLVKGAGL</sequence>
<reference evidence="11" key="1">
    <citation type="journal article" date="2017" name="Biotechnol. Biofuels">
        <title>Evaluation of environmental bacterial communities as a factor affecting the growth of duckweed Lemna minor.</title>
        <authorList>
            <person name="Ishizawa H."/>
            <person name="Kuroda M."/>
            <person name="Morikawa M."/>
            <person name="Ike M."/>
        </authorList>
    </citation>
    <scope>NUCLEOTIDE SEQUENCE [LARGE SCALE GENOMIC DNA]</scope>
    <source>
        <strain evidence="11">M6</strain>
    </source>
</reference>